<sequence length="262" mass="28156">MPVHEINPGQNLDAITNDLNTILNAQGVAQPAKIIFVCGDAHAPGGGAGAGLDLCNGLAGKILDGYLTPYCSAGLTRSQLSLHVETANTDAAINMTQQQLQAVVPNLTELNLARNSDVFGWEPVGYACFDRLSELMQLPVMNHIDIGRAGNLINQSNQYFQDIHQPWTQNVRNSLQALGMTLNQGMHARTLAVVNYTNSLLASRVNANMALAQSINQSITNVDNKFVHFVSIGNDHIVLGNNVINGINLGANNNCLCFSIPR</sequence>
<dbReference type="AlphaFoldDB" id="A0A167BCT3"/>
<dbReference type="RefSeq" id="WP_063377640.1">
    <property type="nucleotide sequence ID" value="NZ_AUXT01000171.1"/>
</dbReference>
<accession>A0A167BCT3</accession>
<dbReference type="Proteomes" id="UP000076587">
    <property type="component" value="Unassembled WGS sequence"/>
</dbReference>
<evidence type="ECO:0000313" key="2">
    <source>
        <dbReference type="Proteomes" id="UP000076587"/>
    </source>
</evidence>
<dbReference type="EMBL" id="AUXT01000171">
    <property type="protein sequence ID" value="KZN46385.1"/>
    <property type="molecule type" value="Genomic_DNA"/>
</dbReference>
<proteinExistence type="predicted"/>
<name>A0A167BCT3_9GAMM</name>
<organism evidence="1 2">
    <name type="scientific">Pseudoalteromonas luteoviolacea NCIMB 1942</name>
    <dbReference type="NCBI Taxonomy" id="1365253"/>
    <lineage>
        <taxon>Bacteria</taxon>
        <taxon>Pseudomonadati</taxon>
        <taxon>Pseudomonadota</taxon>
        <taxon>Gammaproteobacteria</taxon>
        <taxon>Alteromonadales</taxon>
        <taxon>Pseudoalteromonadaceae</taxon>
        <taxon>Pseudoalteromonas</taxon>
    </lineage>
</organism>
<gene>
    <name evidence="1" type="ORF">N482_12845</name>
</gene>
<evidence type="ECO:0000313" key="1">
    <source>
        <dbReference type="EMBL" id="KZN46385.1"/>
    </source>
</evidence>
<comment type="caution">
    <text evidence="1">The sequence shown here is derived from an EMBL/GenBank/DDBJ whole genome shotgun (WGS) entry which is preliminary data.</text>
</comment>
<reference evidence="1 2" key="1">
    <citation type="submission" date="2013-07" db="EMBL/GenBank/DDBJ databases">
        <title>Comparative Genomic and Metabolomic Analysis of Twelve Strains of Pseudoalteromonas luteoviolacea.</title>
        <authorList>
            <person name="Vynne N.G."/>
            <person name="Mansson M."/>
            <person name="Gram L."/>
        </authorList>
    </citation>
    <scope>NUCLEOTIDE SEQUENCE [LARGE SCALE GENOMIC DNA]</scope>
    <source>
        <strain evidence="1 2">NCIMB 1942</strain>
    </source>
</reference>
<protein>
    <submittedName>
        <fullName evidence="1">Uncharacterized protein</fullName>
    </submittedName>
</protein>
<dbReference type="PATRIC" id="fig|1365253.3.peg.3091"/>